<reference evidence="5" key="1">
    <citation type="submission" date="2022-12" db="EMBL/GenBank/DDBJ databases">
        <title>Paraconexibacter alkalitolerans sp. nov. and Baekduia alba sp. nov., isolated from soil and emended description of the genera Paraconexibacter (Chun et al., 2020) and Baekduia (An et al., 2020).</title>
        <authorList>
            <person name="Vieira S."/>
            <person name="Huber K.J."/>
            <person name="Geppert A."/>
            <person name="Wolf J."/>
            <person name="Neumann-Schaal M."/>
            <person name="Muesken M."/>
            <person name="Overmann J."/>
        </authorList>
    </citation>
    <scope>NUCLEOTIDE SEQUENCE</scope>
    <source>
        <strain evidence="5">AEG42_29</strain>
    </source>
</reference>
<dbReference type="PANTHER" id="PTHR33744">
    <property type="entry name" value="CARBOHYDRATE DIACID REGULATOR"/>
    <property type="match status" value="1"/>
</dbReference>
<feature type="domain" description="RsbT co-antagonist protein RsbRD N-terminal" evidence="3">
    <location>
        <begin position="30"/>
        <end position="165"/>
    </location>
</feature>
<organism evidence="5">
    <name type="scientific">Paraconexibacter sp. AEG42_29</name>
    <dbReference type="NCBI Taxonomy" id="2997339"/>
    <lineage>
        <taxon>Bacteria</taxon>
        <taxon>Bacillati</taxon>
        <taxon>Actinomycetota</taxon>
        <taxon>Thermoleophilia</taxon>
        <taxon>Solirubrobacterales</taxon>
        <taxon>Paraconexibacteraceae</taxon>
        <taxon>Paraconexibacter</taxon>
    </lineage>
</organism>
<dbReference type="AlphaFoldDB" id="A0AAU7AZC2"/>
<dbReference type="KEGG" id="parq:DSM112329_03866"/>
<dbReference type="Pfam" id="PF14361">
    <property type="entry name" value="RsbRD_N"/>
    <property type="match status" value="1"/>
</dbReference>
<proteinExistence type="inferred from homology"/>
<evidence type="ECO:0000313" key="5">
    <source>
        <dbReference type="EMBL" id="XAY06988.1"/>
    </source>
</evidence>
<dbReference type="InterPro" id="IPR051448">
    <property type="entry name" value="CdaR-like_regulators"/>
</dbReference>
<dbReference type="Pfam" id="PF17853">
    <property type="entry name" value="GGDEF_2"/>
    <property type="match status" value="1"/>
</dbReference>
<dbReference type="RefSeq" id="WP_354698201.1">
    <property type="nucleotide sequence ID" value="NZ_CP114014.1"/>
</dbReference>
<accession>A0AAU7AZC2</accession>
<evidence type="ECO:0000259" key="3">
    <source>
        <dbReference type="Pfam" id="PF14361"/>
    </source>
</evidence>
<dbReference type="EMBL" id="CP114014">
    <property type="protein sequence ID" value="XAY06988.1"/>
    <property type="molecule type" value="Genomic_DNA"/>
</dbReference>
<dbReference type="InterPro" id="IPR025736">
    <property type="entry name" value="PucR_C-HTH_dom"/>
</dbReference>
<dbReference type="InterPro" id="IPR041522">
    <property type="entry name" value="CdaR_GGDEF"/>
</dbReference>
<dbReference type="InterPro" id="IPR042070">
    <property type="entry name" value="PucR_C-HTH_sf"/>
</dbReference>
<protein>
    <recommendedName>
        <fullName evidence="6">PucR family transcriptional regulator</fullName>
    </recommendedName>
</protein>
<sequence>MATDRARAAQAKTDALLRSVAVEHEGALGELSAAILERLRQTVPEFFADDDVAYDMAAAVDANVARVQRLIANTPAEAMREALPVEAGDLLQSTIQHGIPLISLLEAYRSAQGLAADWWQDRLAPTAGPRLLAQATKTLNQLIVTYIGAAAGQIRASYETERQAHENSVDGRRAHLIRKLLAGEQLDPTAAARTLNHPLAGRHVALVLWRGDEPGSDDLLEVTLADLAAAVGGVRVLTTSARHRVYAWMSTMGRLDPAPLHAASTPAEVHVAVSSVHDDIDGFVRAHAEAVQTAGVAREHRSLPAGSVAVYEDFELVALLSRDPDARDRFVRRTLGSLVADTRGAQRTRTTLQAFLASGGSPSRAAERLGVHRNTVRHRLAAHEDLLAESRRLEVELALRIVAQLGARPDA</sequence>
<dbReference type="Pfam" id="PF13556">
    <property type="entry name" value="HTH_30"/>
    <property type="match status" value="1"/>
</dbReference>
<feature type="domain" description="CdaR GGDEF-like" evidence="4">
    <location>
        <begin position="189"/>
        <end position="294"/>
    </location>
</feature>
<dbReference type="PANTHER" id="PTHR33744:SF1">
    <property type="entry name" value="DNA-BINDING TRANSCRIPTIONAL ACTIVATOR ADER"/>
    <property type="match status" value="1"/>
</dbReference>
<evidence type="ECO:0000256" key="1">
    <source>
        <dbReference type="ARBA" id="ARBA00006754"/>
    </source>
</evidence>
<gene>
    <name evidence="5" type="ORF">DSM112329_03866</name>
</gene>
<evidence type="ECO:0000259" key="4">
    <source>
        <dbReference type="Pfam" id="PF17853"/>
    </source>
</evidence>
<dbReference type="Gene3D" id="1.10.10.2840">
    <property type="entry name" value="PucR C-terminal helix-turn-helix domain"/>
    <property type="match status" value="1"/>
</dbReference>
<evidence type="ECO:0000259" key="2">
    <source>
        <dbReference type="Pfam" id="PF13556"/>
    </source>
</evidence>
<evidence type="ECO:0008006" key="6">
    <source>
        <dbReference type="Google" id="ProtNLM"/>
    </source>
</evidence>
<comment type="similarity">
    <text evidence="1">Belongs to the CdaR family.</text>
</comment>
<name>A0AAU7AZC2_9ACTN</name>
<dbReference type="InterPro" id="IPR025751">
    <property type="entry name" value="RsbRD_N_dom"/>
</dbReference>
<feature type="domain" description="PucR C-terminal helix-turn-helix" evidence="2">
    <location>
        <begin position="350"/>
        <end position="401"/>
    </location>
</feature>